<evidence type="ECO:0000313" key="1">
    <source>
        <dbReference type="EMBL" id="QHT10765.1"/>
    </source>
</evidence>
<name>A0A6C0D4Y7_9ZZZZ</name>
<dbReference type="AlphaFoldDB" id="A0A6C0D4Y7"/>
<organism evidence="1">
    <name type="scientific">viral metagenome</name>
    <dbReference type="NCBI Taxonomy" id="1070528"/>
    <lineage>
        <taxon>unclassified sequences</taxon>
        <taxon>metagenomes</taxon>
        <taxon>organismal metagenomes</taxon>
    </lineage>
</organism>
<dbReference type="EMBL" id="MN739527">
    <property type="protein sequence ID" value="QHT10765.1"/>
    <property type="molecule type" value="Genomic_DNA"/>
</dbReference>
<sequence length="359" mass="39234">MDILRSAIATYAAGPMLESDVAQIQYMNHALKSVLSGENMNCDDMVVTSDPGEETDDILMIRYILTQLRSKVRVILSGGVLNPDERFAALKRVFPEFADAQFGVPFGNITFLPDGVTIHDPVKCFVNCGPCHSVTLRSIFDRLNESRGRMITVGANSDGTAAGINQKQTDEGSLKDLNWNEYLATLKDVVIKNLDVGISRYVLLPHPSQISGPYGSMPSECFEEMVHTAAMFFASRASTKAPPKIVLRVNEGNSIIVSQHIDVMQPDHPAFAYGLELIQTYAAGSPYEFGVSAAIPLMATALMGGVYKEGVFGFDPKDKMAKEHVSCLTPESAQVFLSNIRKLEKFTPGYDLLAIILAQ</sequence>
<proteinExistence type="predicted"/>
<protein>
    <submittedName>
        <fullName evidence="1">Uncharacterized protein</fullName>
    </submittedName>
</protein>
<accession>A0A6C0D4Y7</accession>
<reference evidence="1" key="1">
    <citation type="journal article" date="2020" name="Nature">
        <title>Giant virus diversity and host interactions through global metagenomics.</title>
        <authorList>
            <person name="Schulz F."/>
            <person name="Roux S."/>
            <person name="Paez-Espino D."/>
            <person name="Jungbluth S."/>
            <person name="Walsh D.A."/>
            <person name="Denef V.J."/>
            <person name="McMahon K.D."/>
            <person name="Konstantinidis K.T."/>
            <person name="Eloe-Fadrosh E.A."/>
            <person name="Kyrpides N.C."/>
            <person name="Woyke T."/>
        </authorList>
    </citation>
    <scope>NUCLEOTIDE SEQUENCE</scope>
    <source>
        <strain evidence="1">GVMAG-M-3300023174-107</strain>
    </source>
</reference>